<proteinExistence type="predicted"/>
<sequence length="79" mass="7899">MLCWFCRAANILLSTVPPVPTAAPPPPPPGISEAPNVLYHCQNQDEFFVSSGVSEGADEGGVGCGVLTSGTEPSGGGGV</sequence>
<accession>A0A2M4DFZ1</accession>
<feature type="signal peptide" evidence="1">
    <location>
        <begin position="1"/>
        <end position="21"/>
    </location>
</feature>
<name>A0A2M4DFZ1_ANODA</name>
<reference evidence="2" key="1">
    <citation type="submission" date="2018-01" db="EMBL/GenBank/DDBJ databases">
        <title>An insight into the sialome of Amazonian anophelines.</title>
        <authorList>
            <person name="Ribeiro J.M."/>
            <person name="Scarpassa V."/>
            <person name="Calvo E."/>
        </authorList>
    </citation>
    <scope>NUCLEOTIDE SEQUENCE</scope>
</reference>
<protein>
    <submittedName>
        <fullName evidence="2">Putative secreted protein</fullName>
    </submittedName>
</protein>
<evidence type="ECO:0000313" key="2">
    <source>
        <dbReference type="EMBL" id="MBW76502.1"/>
    </source>
</evidence>
<keyword evidence="1" id="KW-0732">Signal</keyword>
<feature type="chain" id="PRO_5014656476" evidence="1">
    <location>
        <begin position="22"/>
        <end position="79"/>
    </location>
</feature>
<dbReference type="EMBL" id="GGFL01012324">
    <property type="protein sequence ID" value="MBW76502.1"/>
    <property type="molecule type" value="Transcribed_RNA"/>
</dbReference>
<organism evidence="2">
    <name type="scientific">Anopheles darlingi</name>
    <name type="common">Mosquito</name>
    <dbReference type="NCBI Taxonomy" id="43151"/>
    <lineage>
        <taxon>Eukaryota</taxon>
        <taxon>Metazoa</taxon>
        <taxon>Ecdysozoa</taxon>
        <taxon>Arthropoda</taxon>
        <taxon>Hexapoda</taxon>
        <taxon>Insecta</taxon>
        <taxon>Pterygota</taxon>
        <taxon>Neoptera</taxon>
        <taxon>Endopterygota</taxon>
        <taxon>Diptera</taxon>
        <taxon>Nematocera</taxon>
        <taxon>Culicoidea</taxon>
        <taxon>Culicidae</taxon>
        <taxon>Anophelinae</taxon>
        <taxon>Anopheles</taxon>
    </lineage>
</organism>
<dbReference type="AlphaFoldDB" id="A0A2M4DFZ1"/>
<evidence type="ECO:0000256" key="1">
    <source>
        <dbReference type="SAM" id="SignalP"/>
    </source>
</evidence>